<gene>
    <name evidence="1" type="ORF">SOJ16_000899</name>
</gene>
<dbReference type="EMBL" id="CP139957">
    <property type="protein sequence ID" value="WPX09666.1"/>
    <property type="molecule type" value="Genomic_DNA"/>
</dbReference>
<keyword evidence="2" id="KW-1185">Reference proteome</keyword>
<proteinExistence type="predicted"/>
<reference evidence="1 2" key="1">
    <citation type="submission" date="2023-12" db="EMBL/GenBank/DDBJ databases">
        <authorList>
            <person name="Manesh M.J.H."/>
            <person name="Bing R.G."/>
            <person name="Willard D.J."/>
            <person name="Kelly R.M."/>
        </authorList>
    </citation>
    <scope>NUCLEOTIDE SEQUENCE [LARGE SCALE GENOMIC DNA]</scope>
    <source>
        <strain evidence="1 2">DSM 8977</strain>
    </source>
</reference>
<sequence>MKNIKRTLALLMIFILVVVSAFSVLSQKTTASIISDSKSSDFPNFKTVLKIPVSEEGIEYTGMVGYGSHEGPNAFDVKGDNIYILDNVHHRVLVYSKIKGNLIEKISIPEEQWIHGMAVDKNGKIYLYNAGTNTLITINNKVVDIAKNQELRLEPFYKFDLNDKGPFVVLSGEEKMTTCFLAKNANTNKLFVVEKRDGVFSADGSVSEVKASACKASVDGSETFEFPGWLVDKYSAYDYIGKRGFIQFWKITNDYGEWIVKLNSKTRNIEGLVKIPDCKYSFPVRDVVLEGNDVFVLLPCEKDVYVLKVDSWMTDEQYAKYIQSEGMEDNKND</sequence>
<protein>
    <submittedName>
        <fullName evidence="1">Uncharacterized protein</fullName>
    </submittedName>
</protein>
<dbReference type="Gene3D" id="2.120.10.30">
    <property type="entry name" value="TolB, C-terminal domain"/>
    <property type="match status" value="1"/>
</dbReference>
<name>A0ABZ0U1S5_9FIRM</name>
<dbReference type="InterPro" id="IPR011042">
    <property type="entry name" value="6-blade_b-propeller_TolB-like"/>
</dbReference>
<evidence type="ECO:0000313" key="1">
    <source>
        <dbReference type="EMBL" id="WPX09666.1"/>
    </source>
</evidence>
<accession>A0ABZ0U1S5</accession>
<evidence type="ECO:0000313" key="2">
    <source>
        <dbReference type="Proteomes" id="UP001322744"/>
    </source>
</evidence>
<dbReference type="RefSeq" id="WP_235375199.1">
    <property type="nucleotide sequence ID" value="NZ_CP139957.1"/>
</dbReference>
<dbReference type="Proteomes" id="UP001322744">
    <property type="component" value="Chromosome"/>
</dbReference>
<organism evidence="1 2">
    <name type="scientific">Anaerocellum danielii</name>
    <dbReference type="NCBI Taxonomy" id="1387557"/>
    <lineage>
        <taxon>Bacteria</taxon>
        <taxon>Bacillati</taxon>
        <taxon>Bacillota</taxon>
        <taxon>Bacillota incertae sedis</taxon>
        <taxon>Caldicellulosiruptorales</taxon>
        <taxon>Caldicellulosiruptoraceae</taxon>
        <taxon>Anaerocellum</taxon>
    </lineage>
</organism>
<dbReference type="SUPFAM" id="SSF63825">
    <property type="entry name" value="YWTD domain"/>
    <property type="match status" value="1"/>
</dbReference>